<dbReference type="AlphaFoldDB" id="A0A8T4GXW5"/>
<feature type="transmembrane region" description="Helical" evidence="1">
    <location>
        <begin position="17"/>
        <end position="35"/>
    </location>
</feature>
<proteinExistence type="predicted"/>
<organism evidence="2 3">
    <name type="scientific">Halolamina salifodinae</name>
    <dbReference type="NCBI Taxonomy" id="1202767"/>
    <lineage>
        <taxon>Archaea</taxon>
        <taxon>Methanobacteriati</taxon>
        <taxon>Methanobacteriota</taxon>
        <taxon>Stenosarchaea group</taxon>
        <taxon>Halobacteria</taxon>
        <taxon>Halobacteriales</taxon>
        <taxon>Haloferacaceae</taxon>
    </lineage>
</organism>
<sequence length="39" mass="4262">MIDGDDAARWWANIGEGWQAVLVGLLLVLAVRLGLSVPW</sequence>
<evidence type="ECO:0000313" key="3">
    <source>
        <dbReference type="Proteomes" id="UP000823736"/>
    </source>
</evidence>
<keyword evidence="1" id="KW-1133">Transmembrane helix</keyword>
<dbReference type="EMBL" id="JAGGLC010000003">
    <property type="protein sequence ID" value="MBP1987032.1"/>
    <property type="molecule type" value="Genomic_DNA"/>
</dbReference>
<dbReference type="Proteomes" id="UP000823736">
    <property type="component" value="Unassembled WGS sequence"/>
</dbReference>
<keyword evidence="1" id="KW-0472">Membrane</keyword>
<keyword evidence="1" id="KW-0812">Transmembrane</keyword>
<evidence type="ECO:0000313" key="2">
    <source>
        <dbReference type="EMBL" id="MBP1987032.1"/>
    </source>
</evidence>
<gene>
    <name evidence="2" type="ORF">J2753_001530</name>
</gene>
<accession>A0A8T4GXW5</accession>
<protein>
    <submittedName>
        <fullName evidence="2">Uncharacterized protein</fullName>
    </submittedName>
</protein>
<keyword evidence="3" id="KW-1185">Reference proteome</keyword>
<evidence type="ECO:0000256" key="1">
    <source>
        <dbReference type="SAM" id="Phobius"/>
    </source>
</evidence>
<name>A0A8T4GXW5_9EURY</name>
<reference evidence="2" key="1">
    <citation type="submission" date="2021-03" db="EMBL/GenBank/DDBJ databases">
        <title>Genomic Encyclopedia of Type Strains, Phase IV (KMG-IV): sequencing the most valuable type-strain genomes for metagenomic binning, comparative biology and taxonomic classification.</title>
        <authorList>
            <person name="Goeker M."/>
        </authorList>
    </citation>
    <scope>NUCLEOTIDE SEQUENCE</scope>
    <source>
        <strain evidence="2">DSM 26232</strain>
    </source>
</reference>
<comment type="caution">
    <text evidence="2">The sequence shown here is derived from an EMBL/GenBank/DDBJ whole genome shotgun (WGS) entry which is preliminary data.</text>
</comment>